<gene>
    <name evidence="3" type="ORF">AMK59_2839</name>
</gene>
<proteinExistence type="predicted"/>
<protein>
    <submittedName>
        <fullName evidence="3">Sterile alpha motif containing protein</fullName>
    </submittedName>
</protein>
<feature type="non-terminal residue" evidence="3">
    <location>
        <position position="1"/>
    </location>
</feature>
<dbReference type="SUPFAM" id="SSF47769">
    <property type="entry name" value="SAM/Pointed domain"/>
    <property type="match status" value="1"/>
</dbReference>
<evidence type="ECO:0000313" key="3">
    <source>
        <dbReference type="EMBL" id="KRT85653.1"/>
    </source>
</evidence>
<dbReference type="AlphaFoldDB" id="A0A0T6BE95"/>
<organism evidence="3 4">
    <name type="scientific">Oryctes borbonicus</name>
    <dbReference type="NCBI Taxonomy" id="1629725"/>
    <lineage>
        <taxon>Eukaryota</taxon>
        <taxon>Metazoa</taxon>
        <taxon>Ecdysozoa</taxon>
        <taxon>Arthropoda</taxon>
        <taxon>Hexapoda</taxon>
        <taxon>Insecta</taxon>
        <taxon>Pterygota</taxon>
        <taxon>Neoptera</taxon>
        <taxon>Endopterygota</taxon>
        <taxon>Coleoptera</taxon>
        <taxon>Polyphaga</taxon>
        <taxon>Scarabaeiformia</taxon>
        <taxon>Scarabaeidae</taxon>
        <taxon>Dynastinae</taxon>
        <taxon>Oryctes</taxon>
    </lineage>
</organism>
<keyword evidence="1" id="KW-0472">Membrane</keyword>
<evidence type="ECO:0000256" key="1">
    <source>
        <dbReference type="SAM" id="Phobius"/>
    </source>
</evidence>
<dbReference type="Gene3D" id="1.10.150.50">
    <property type="entry name" value="Transcription Factor, Ets-1"/>
    <property type="match status" value="1"/>
</dbReference>
<dbReference type="Proteomes" id="UP000051574">
    <property type="component" value="Unassembled WGS sequence"/>
</dbReference>
<comment type="caution">
    <text evidence="3">The sequence shown here is derived from an EMBL/GenBank/DDBJ whole genome shotgun (WGS) entry which is preliminary data.</text>
</comment>
<dbReference type="Pfam" id="PF00536">
    <property type="entry name" value="SAM_1"/>
    <property type="match status" value="1"/>
</dbReference>
<feature type="transmembrane region" description="Helical" evidence="1">
    <location>
        <begin position="159"/>
        <end position="178"/>
    </location>
</feature>
<keyword evidence="4" id="KW-1185">Reference proteome</keyword>
<keyword evidence="1" id="KW-1133">Transmembrane helix</keyword>
<dbReference type="OrthoDB" id="448455at2759"/>
<keyword evidence="1" id="KW-0812">Transmembrane</keyword>
<evidence type="ECO:0000313" key="4">
    <source>
        <dbReference type="Proteomes" id="UP000051574"/>
    </source>
</evidence>
<accession>A0A0T6BE95</accession>
<reference evidence="3 4" key="1">
    <citation type="submission" date="2015-09" db="EMBL/GenBank/DDBJ databases">
        <title>Draft genome of the scarab beetle Oryctes borbonicus.</title>
        <authorList>
            <person name="Meyer J.M."/>
            <person name="Markov G.V."/>
            <person name="Baskaran P."/>
            <person name="Herrmann M."/>
            <person name="Sommer R.J."/>
            <person name="Roedelsperger C."/>
        </authorList>
    </citation>
    <scope>NUCLEOTIDE SEQUENCE [LARGE SCALE GENOMIC DNA]</scope>
    <source>
        <strain evidence="3">OB123</strain>
        <tissue evidence="3">Whole animal</tissue>
    </source>
</reference>
<dbReference type="EMBL" id="LJIG01001287">
    <property type="protein sequence ID" value="KRT85653.1"/>
    <property type="molecule type" value="Genomic_DNA"/>
</dbReference>
<name>A0A0T6BE95_9SCAR</name>
<dbReference type="InterPro" id="IPR013761">
    <property type="entry name" value="SAM/pointed_sf"/>
</dbReference>
<sequence>FLLKYSKKTMDNKYEIVETILRAAGGEKYLNNFKEYRIDLSSLKLLNDEDLSIIGVNEATRTNILKNCANFQMRLESRTNLVFTEEYIQTVFNQIINQLKLQHANLVCAALREDTVVCDIKLRKACRALLYHVQQLENELYLIRKKFHHRKTTRKMPKTIFISVIAVAVVGFAIKRFMKI</sequence>
<evidence type="ECO:0000259" key="2">
    <source>
        <dbReference type="Pfam" id="PF00536"/>
    </source>
</evidence>
<dbReference type="InterPro" id="IPR001660">
    <property type="entry name" value="SAM"/>
</dbReference>
<feature type="domain" description="SAM" evidence="2">
    <location>
        <begin position="12"/>
        <end position="66"/>
    </location>
</feature>